<dbReference type="PROSITE" id="PS50883">
    <property type="entry name" value="EAL"/>
    <property type="match status" value="1"/>
</dbReference>
<evidence type="ECO:0000259" key="3">
    <source>
        <dbReference type="PROSITE" id="PS50113"/>
    </source>
</evidence>
<name>A0A2B2KZ98_BACCE</name>
<proteinExistence type="predicted"/>
<dbReference type="PROSITE" id="PS50887">
    <property type="entry name" value="GGDEF"/>
    <property type="match status" value="1"/>
</dbReference>
<keyword evidence="1" id="KW-0472">Membrane</keyword>
<dbReference type="Gene3D" id="3.20.20.450">
    <property type="entry name" value="EAL domain"/>
    <property type="match status" value="1"/>
</dbReference>
<evidence type="ECO:0000313" key="7">
    <source>
        <dbReference type="Proteomes" id="UP000224386"/>
    </source>
</evidence>
<feature type="transmembrane region" description="Helical" evidence="1">
    <location>
        <begin position="202"/>
        <end position="221"/>
    </location>
</feature>
<dbReference type="InterPro" id="IPR029787">
    <property type="entry name" value="Nucleotide_cyclase"/>
</dbReference>
<dbReference type="NCBIfam" id="TIGR00254">
    <property type="entry name" value="GGDEF"/>
    <property type="match status" value="1"/>
</dbReference>
<dbReference type="InterPro" id="IPR000160">
    <property type="entry name" value="GGDEF_dom"/>
</dbReference>
<dbReference type="PANTHER" id="PTHR44757:SF2">
    <property type="entry name" value="BIOFILM ARCHITECTURE MAINTENANCE PROTEIN MBAA"/>
    <property type="match status" value="1"/>
</dbReference>
<dbReference type="SMART" id="SM00091">
    <property type="entry name" value="PAS"/>
    <property type="match status" value="1"/>
</dbReference>
<dbReference type="SUPFAM" id="SSF141868">
    <property type="entry name" value="EAL domain-like"/>
    <property type="match status" value="1"/>
</dbReference>
<feature type="transmembrane region" description="Helical" evidence="1">
    <location>
        <begin position="227"/>
        <end position="250"/>
    </location>
</feature>
<dbReference type="Proteomes" id="UP000224386">
    <property type="component" value="Unassembled WGS sequence"/>
</dbReference>
<feature type="domain" description="GGDEF" evidence="5">
    <location>
        <begin position="509"/>
        <end position="642"/>
    </location>
</feature>
<dbReference type="Gene3D" id="3.30.70.270">
    <property type="match status" value="1"/>
</dbReference>
<dbReference type="AlphaFoldDB" id="A0A2B2KZ98"/>
<dbReference type="PROSITE" id="PS50112">
    <property type="entry name" value="PAS"/>
    <property type="match status" value="1"/>
</dbReference>
<dbReference type="SMART" id="SM00086">
    <property type="entry name" value="PAC"/>
    <property type="match status" value="1"/>
</dbReference>
<feature type="transmembrane region" description="Helical" evidence="1">
    <location>
        <begin position="105"/>
        <end position="123"/>
    </location>
</feature>
<protein>
    <submittedName>
        <fullName evidence="6">Diguanylate cyclase</fullName>
    </submittedName>
</protein>
<reference evidence="6 7" key="1">
    <citation type="submission" date="2017-09" db="EMBL/GenBank/DDBJ databases">
        <title>Large-scale bioinformatics analysis of Bacillus genomes uncovers conserved roles of natural products in bacterial physiology.</title>
        <authorList>
            <consortium name="Agbiome Team Llc"/>
            <person name="Bleich R.M."/>
            <person name="Grubbs K.J."/>
            <person name="Santa Maria K.C."/>
            <person name="Allen S.E."/>
            <person name="Farag S."/>
            <person name="Shank E.A."/>
            <person name="Bowers A."/>
        </authorList>
    </citation>
    <scope>NUCLEOTIDE SEQUENCE [LARGE SCALE GENOMIC DNA]</scope>
    <source>
        <strain evidence="6 7">AFS070861</strain>
    </source>
</reference>
<evidence type="ECO:0000313" key="6">
    <source>
        <dbReference type="EMBL" id="PFQ37884.1"/>
    </source>
</evidence>
<dbReference type="Gene3D" id="3.30.450.20">
    <property type="entry name" value="PAS domain"/>
    <property type="match status" value="1"/>
</dbReference>
<gene>
    <name evidence="6" type="ORF">COK05_28895</name>
</gene>
<dbReference type="InterPro" id="IPR001633">
    <property type="entry name" value="EAL_dom"/>
</dbReference>
<dbReference type="CDD" id="cd00130">
    <property type="entry name" value="PAS"/>
    <property type="match status" value="1"/>
</dbReference>
<feature type="transmembrane region" description="Helical" evidence="1">
    <location>
        <begin position="132"/>
        <end position="152"/>
    </location>
</feature>
<dbReference type="FunFam" id="3.30.70.270:FF:000001">
    <property type="entry name" value="Diguanylate cyclase domain protein"/>
    <property type="match status" value="1"/>
</dbReference>
<dbReference type="RefSeq" id="WP_098615263.1">
    <property type="nucleotide sequence ID" value="NZ_NVAP01000075.1"/>
</dbReference>
<feature type="transmembrane region" description="Helical" evidence="1">
    <location>
        <begin position="7"/>
        <end position="29"/>
    </location>
</feature>
<evidence type="ECO:0000259" key="4">
    <source>
        <dbReference type="PROSITE" id="PS50883"/>
    </source>
</evidence>
<dbReference type="Pfam" id="PF00990">
    <property type="entry name" value="GGDEF"/>
    <property type="match status" value="1"/>
</dbReference>
<dbReference type="SMART" id="SM00267">
    <property type="entry name" value="GGDEF"/>
    <property type="match status" value="1"/>
</dbReference>
<evidence type="ECO:0000259" key="2">
    <source>
        <dbReference type="PROSITE" id="PS50112"/>
    </source>
</evidence>
<dbReference type="SUPFAM" id="SSF55785">
    <property type="entry name" value="PYP-like sensor domain (PAS domain)"/>
    <property type="match status" value="1"/>
</dbReference>
<comment type="caution">
    <text evidence="6">The sequence shown here is derived from an EMBL/GenBank/DDBJ whole genome shotgun (WGS) entry which is preliminary data.</text>
</comment>
<accession>A0A2B2KZ98</accession>
<feature type="transmembrane region" description="Helical" evidence="1">
    <location>
        <begin position="172"/>
        <end position="190"/>
    </location>
</feature>
<sequence length="911" mass="105572">MRKQTHVSILISIVLLSITIHYVAMPFLYEYSFPFQLLIGMSTLLIDIIACSYILYFSNMKEGLPRLFWIILSVGALSYFIGDIVVAYQRLIAKDFYTFVDPSDFFYLLFLISFTFAFLYEIIYNRDLLEKLFMICDICIIVTAQFTLSYYLLIERTIHVFTTSYIDIFVQLTYPMADLLFLLIGINLLFKPLSLLPKKVGALLGSALILYATTDAIYAYIKYFTPQYSMFTVTPFYQVTLVLVAIACILHTKEPEKQEQVLLTPKIGESIRLSLPYISVVMLIVFILVEYVFAPIVVIGLMITFSFVLIRHSLVRKQNKILLLAQMQFNSELEKQIELRTEDLVEQKNELYHNQQMFKSLYEHHPDPIFTLDLYGNFLKVNNAGTTLLGYQTNELLNQPYYSLIYEEDLEEMINAFHRVKKGYSISLEIRAYHKNRDIYYLHVTAVPIFLKEKISGVYLMIKDITESKQQQEQINFLAYHDTLTELANRRAFHQHLENAIARAKISKRPFAVMFLDLDRFKVINDTLGHRVGDLLLIAVAKRLEQMATPNMKLARLAGDEFTILIENYKKKLDVQKIADMIVADMNEPFEIENQHLQISPSIGIAIYPEAGEDPLSILQHADMAMYEAKNKGKNGSSLYTKELYKKMERKARIEKDLPIALVNKEFYLVYQPQIDITTKKIIGTEALIRWKHPLLGEIPPCEFIPIVEETPQIIPLGHWVLKESCHHLKIWHSFGYKDLNISVNLSAKEFQQEQLIENISQILNDVQVDPKYVTLELTERIAMIDEKETLLRLKQLKEYGIQTSIDDFGTGYSSLAYLSIFPIDTLKVPREFTQLADHRPEERAIVSTILSLANTLNLSVVAEGIETEKQLKFLQKHNCKYMQGYYFSKPLTSNQFIKFLQKTPSMNKLK</sequence>
<feature type="domain" description="EAL" evidence="4">
    <location>
        <begin position="651"/>
        <end position="905"/>
    </location>
</feature>
<feature type="transmembrane region" description="Helical" evidence="1">
    <location>
        <begin position="271"/>
        <end position="289"/>
    </location>
</feature>
<dbReference type="InterPro" id="IPR000700">
    <property type="entry name" value="PAS-assoc_C"/>
</dbReference>
<dbReference type="CDD" id="cd01948">
    <property type="entry name" value="EAL"/>
    <property type="match status" value="1"/>
</dbReference>
<dbReference type="SMART" id="SM00052">
    <property type="entry name" value="EAL"/>
    <property type="match status" value="1"/>
</dbReference>
<feature type="domain" description="PAC" evidence="3">
    <location>
        <begin position="426"/>
        <end position="477"/>
    </location>
</feature>
<dbReference type="Pfam" id="PF13426">
    <property type="entry name" value="PAS_9"/>
    <property type="match status" value="1"/>
</dbReference>
<feature type="transmembrane region" description="Helical" evidence="1">
    <location>
        <begin position="68"/>
        <end position="93"/>
    </location>
</feature>
<evidence type="ECO:0000256" key="1">
    <source>
        <dbReference type="SAM" id="Phobius"/>
    </source>
</evidence>
<dbReference type="InterPro" id="IPR043128">
    <property type="entry name" value="Rev_trsase/Diguanyl_cyclase"/>
</dbReference>
<dbReference type="SUPFAM" id="SSF55073">
    <property type="entry name" value="Nucleotide cyclase"/>
    <property type="match status" value="1"/>
</dbReference>
<evidence type="ECO:0000259" key="5">
    <source>
        <dbReference type="PROSITE" id="PS50887"/>
    </source>
</evidence>
<keyword evidence="1" id="KW-1133">Transmembrane helix</keyword>
<dbReference type="PROSITE" id="PS50113">
    <property type="entry name" value="PAC"/>
    <property type="match status" value="1"/>
</dbReference>
<dbReference type="CDD" id="cd01949">
    <property type="entry name" value="GGDEF"/>
    <property type="match status" value="1"/>
</dbReference>
<dbReference type="EMBL" id="NVAP01000075">
    <property type="protein sequence ID" value="PFQ37884.1"/>
    <property type="molecule type" value="Genomic_DNA"/>
</dbReference>
<dbReference type="InterPro" id="IPR035919">
    <property type="entry name" value="EAL_sf"/>
</dbReference>
<dbReference type="InterPro" id="IPR000014">
    <property type="entry name" value="PAS"/>
</dbReference>
<keyword evidence="1" id="KW-0812">Transmembrane</keyword>
<dbReference type="NCBIfam" id="TIGR00229">
    <property type="entry name" value="sensory_box"/>
    <property type="match status" value="1"/>
</dbReference>
<dbReference type="Pfam" id="PF00563">
    <property type="entry name" value="EAL"/>
    <property type="match status" value="1"/>
</dbReference>
<dbReference type="InterPro" id="IPR052155">
    <property type="entry name" value="Biofilm_reg_signaling"/>
</dbReference>
<dbReference type="InterPro" id="IPR001610">
    <property type="entry name" value="PAC"/>
</dbReference>
<feature type="domain" description="PAS" evidence="2">
    <location>
        <begin position="354"/>
        <end position="424"/>
    </location>
</feature>
<feature type="transmembrane region" description="Helical" evidence="1">
    <location>
        <begin position="35"/>
        <end position="56"/>
    </location>
</feature>
<dbReference type="InterPro" id="IPR035965">
    <property type="entry name" value="PAS-like_dom_sf"/>
</dbReference>
<organism evidence="6 7">
    <name type="scientific">Bacillus cereus</name>
    <dbReference type="NCBI Taxonomy" id="1396"/>
    <lineage>
        <taxon>Bacteria</taxon>
        <taxon>Bacillati</taxon>
        <taxon>Bacillota</taxon>
        <taxon>Bacilli</taxon>
        <taxon>Bacillales</taxon>
        <taxon>Bacillaceae</taxon>
        <taxon>Bacillus</taxon>
        <taxon>Bacillus cereus group</taxon>
    </lineage>
</organism>
<dbReference type="PANTHER" id="PTHR44757">
    <property type="entry name" value="DIGUANYLATE CYCLASE DGCP"/>
    <property type="match status" value="1"/>
</dbReference>